<organism evidence="4 5">
    <name type="scientific">Clostridium estertheticum</name>
    <dbReference type="NCBI Taxonomy" id="238834"/>
    <lineage>
        <taxon>Bacteria</taxon>
        <taxon>Bacillati</taxon>
        <taxon>Bacillota</taxon>
        <taxon>Clostridia</taxon>
        <taxon>Eubacteriales</taxon>
        <taxon>Clostridiaceae</taxon>
        <taxon>Clostridium</taxon>
    </lineage>
</organism>
<evidence type="ECO:0008006" key="6">
    <source>
        <dbReference type="Google" id="ProtNLM"/>
    </source>
</evidence>
<dbReference type="AlphaFoldDB" id="A0A7Y3WUK2"/>
<sequence>MQKCRFNGKGIYAFNVVGKNETINYIIEKEWKKAGEKNELLCDECEAPVIFRCGKINKPHFAHKSDFQGGNPCAYSDETEEHIQGKKLLLNYMKELYPDVEAEMRHKLPERKSADLYFKFTDNQELVIEFQRQRLSVNYWDNKREFYGKLGLNNIWFLSGKKEELNELIREYQLSFWNRMVLNDSDNRILFLDVERKEVTIISKIIVIDDETNDIVYDNLYNKTYSLFSIKVLPTGEIDCDFDDVYKENKNKVMQGYLEQKKRENEKKELLRKALIEQRNIQIAEKERQRKIFEESELLRRTLEEQNKKKKDDEEWQKKHLDSFEQTSMFIDINETKVIKNDVAEVSGYGSDGGRTKTTPKGSYPNYNRDNEYFKNIVNRAIWGYKYGKENLIRTLRNGGSSEYYCIKVLFNEQISSGNEKAKKIYEEVLKLAGLD</sequence>
<evidence type="ECO:0000256" key="1">
    <source>
        <dbReference type="SAM" id="Coils"/>
    </source>
</evidence>
<dbReference type="Pfam" id="PF06054">
    <property type="entry name" value="CoiA_nuc"/>
    <property type="match status" value="1"/>
</dbReference>
<name>A0A7Y3WUK2_9CLOT</name>
<dbReference type="Proteomes" id="UP000531659">
    <property type="component" value="Unassembled WGS sequence"/>
</dbReference>
<feature type="domain" description="Competence protein CoiA nuclease-like" evidence="2">
    <location>
        <begin position="78"/>
        <end position="211"/>
    </location>
</feature>
<dbReference type="EMBL" id="JABEYB010000019">
    <property type="protein sequence ID" value="NNU78178.1"/>
    <property type="molecule type" value="Genomic_DNA"/>
</dbReference>
<proteinExistence type="predicted"/>
<dbReference type="Pfam" id="PF25164">
    <property type="entry name" value="CoiA_N"/>
    <property type="match status" value="1"/>
</dbReference>
<feature type="domain" description="Competence protein CoiA-like N-terminal" evidence="3">
    <location>
        <begin position="30"/>
        <end position="66"/>
    </location>
</feature>
<dbReference type="InterPro" id="IPR057253">
    <property type="entry name" value="CoiA-like_N"/>
</dbReference>
<feature type="coiled-coil region" evidence="1">
    <location>
        <begin position="254"/>
        <end position="313"/>
    </location>
</feature>
<accession>A0A7Y3WUK2</accession>
<keyword evidence="1" id="KW-0175">Coiled coil</keyword>
<gene>
    <name evidence="4" type="ORF">HLQ16_19890</name>
</gene>
<evidence type="ECO:0000313" key="4">
    <source>
        <dbReference type="EMBL" id="NNU78178.1"/>
    </source>
</evidence>
<comment type="caution">
    <text evidence="4">The sequence shown here is derived from an EMBL/GenBank/DDBJ whole genome shotgun (WGS) entry which is preliminary data.</text>
</comment>
<protein>
    <recommendedName>
        <fullName evidence="6">Competence protein</fullName>
    </recommendedName>
</protein>
<reference evidence="4 5" key="1">
    <citation type="submission" date="2020-05" db="EMBL/GenBank/DDBJ databases">
        <title>Complete genome of Clostridium estertheticum subspecies estertheticum, isolated from Vacuum packed lamb meat from New Zealand imported to Switzerland.</title>
        <authorList>
            <person name="Wambui J."/>
            <person name="Stevens M.J.A."/>
            <person name="Stephan R."/>
        </authorList>
    </citation>
    <scope>NUCLEOTIDE SEQUENCE [LARGE SCALE GENOMIC DNA]</scope>
    <source>
        <strain evidence="4 5">CEST001</strain>
    </source>
</reference>
<dbReference type="InterPro" id="IPR010330">
    <property type="entry name" value="CoiA_nuc"/>
</dbReference>
<evidence type="ECO:0000259" key="3">
    <source>
        <dbReference type="Pfam" id="PF25164"/>
    </source>
</evidence>
<dbReference type="RefSeq" id="WP_171298764.1">
    <property type="nucleotide sequence ID" value="NZ_CP087098.1"/>
</dbReference>
<evidence type="ECO:0000259" key="2">
    <source>
        <dbReference type="Pfam" id="PF06054"/>
    </source>
</evidence>
<evidence type="ECO:0000313" key="5">
    <source>
        <dbReference type="Proteomes" id="UP000531659"/>
    </source>
</evidence>